<dbReference type="PANTHER" id="PTHR24243:SF208">
    <property type="entry name" value="PYROKININ-1 RECEPTOR"/>
    <property type="match status" value="1"/>
</dbReference>
<evidence type="ECO:0000313" key="13">
    <source>
        <dbReference type="Proteomes" id="UP001164746"/>
    </source>
</evidence>
<evidence type="ECO:0000313" key="12">
    <source>
        <dbReference type="EMBL" id="WAR26503.1"/>
    </source>
</evidence>
<comment type="similarity">
    <text evidence="8">Belongs to the G-protein coupled receptor 1 family.</text>
</comment>
<dbReference type="InterPro" id="IPR000276">
    <property type="entry name" value="GPCR_Rhodpsn"/>
</dbReference>
<feature type="transmembrane region" description="Helical" evidence="10">
    <location>
        <begin position="431"/>
        <end position="451"/>
    </location>
</feature>
<feature type="region of interest" description="Disordered" evidence="9">
    <location>
        <begin position="480"/>
        <end position="502"/>
    </location>
</feature>
<dbReference type="PRINTS" id="PR00237">
    <property type="entry name" value="GPCRRHODOPSN"/>
</dbReference>
<evidence type="ECO:0000256" key="8">
    <source>
        <dbReference type="RuleBase" id="RU000688"/>
    </source>
</evidence>
<evidence type="ECO:0000256" key="3">
    <source>
        <dbReference type="ARBA" id="ARBA00022989"/>
    </source>
</evidence>
<dbReference type="PROSITE" id="PS00237">
    <property type="entry name" value="G_PROTEIN_RECEP_F1_1"/>
    <property type="match status" value="1"/>
</dbReference>
<dbReference type="SMART" id="SM01381">
    <property type="entry name" value="7TM_GPCR_Srsx"/>
    <property type="match status" value="1"/>
</dbReference>
<evidence type="ECO:0000256" key="6">
    <source>
        <dbReference type="ARBA" id="ARBA00023170"/>
    </source>
</evidence>
<keyword evidence="2 8" id="KW-0812">Transmembrane</keyword>
<feature type="transmembrane region" description="Helical" evidence="10">
    <location>
        <begin position="385"/>
        <end position="411"/>
    </location>
</feature>
<dbReference type="PANTHER" id="PTHR24243">
    <property type="entry name" value="G-PROTEIN COUPLED RECEPTOR"/>
    <property type="match status" value="1"/>
</dbReference>
<evidence type="ECO:0000256" key="5">
    <source>
        <dbReference type="ARBA" id="ARBA00023136"/>
    </source>
</evidence>
<dbReference type="PROSITE" id="PS50262">
    <property type="entry name" value="G_PROTEIN_RECEP_F1_2"/>
    <property type="match status" value="1"/>
</dbReference>
<feature type="transmembrane region" description="Helical" evidence="10">
    <location>
        <begin position="188"/>
        <end position="209"/>
    </location>
</feature>
<gene>
    <name evidence="12" type="ORF">MAR_012207</name>
</gene>
<keyword evidence="5 10" id="KW-0472">Membrane</keyword>
<keyword evidence="7 8" id="KW-0807">Transducer</keyword>
<feature type="transmembrane region" description="Helical" evidence="10">
    <location>
        <begin position="230"/>
        <end position="251"/>
    </location>
</feature>
<dbReference type="Proteomes" id="UP001164746">
    <property type="component" value="Chromosome 14"/>
</dbReference>
<keyword evidence="6 8" id="KW-0675">Receptor</keyword>
<protein>
    <submittedName>
        <fullName evidence="12">OX2R-like protein</fullName>
    </submittedName>
</protein>
<dbReference type="Gene3D" id="1.20.1070.10">
    <property type="entry name" value="Rhodopsin 7-helix transmembrane proteins"/>
    <property type="match status" value="1"/>
</dbReference>
<evidence type="ECO:0000256" key="4">
    <source>
        <dbReference type="ARBA" id="ARBA00023040"/>
    </source>
</evidence>
<feature type="transmembrane region" description="Helical" evidence="10">
    <location>
        <begin position="150"/>
        <end position="168"/>
    </location>
</feature>
<dbReference type="Pfam" id="PF00001">
    <property type="entry name" value="7tm_1"/>
    <property type="match status" value="1"/>
</dbReference>
<evidence type="ECO:0000256" key="10">
    <source>
        <dbReference type="SAM" id="Phobius"/>
    </source>
</evidence>
<name>A0ABY7FWC9_MYAAR</name>
<accession>A0ABY7FWC9</accession>
<dbReference type="CDD" id="cd00637">
    <property type="entry name" value="7tm_classA_rhodopsin-like"/>
    <property type="match status" value="1"/>
</dbReference>
<feature type="domain" description="G-protein coupled receptors family 1 profile" evidence="11">
    <location>
        <begin position="131"/>
        <end position="444"/>
    </location>
</feature>
<comment type="subcellular location">
    <subcellularLocation>
        <location evidence="1">Membrane</location>
        <topology evidence="1">Multi-pass membrane protein</topology>
    </subcellularLocation>
</comment>
<evidence type="ECO:0000256" key="2">
    <source>
        <dbReference type="ARBA" id="ARBA00022692"/>
    </source>
</evidence>
<keyword evidence="13" id="KW-1185">Reference proteome</keyword>
<organism evidence="12 13">
    <name type="scientific">Mya arenaria</name>
    <name type="common">Soft-shell clam</name>
    <dbReference type="NCBI Taxonomy" id="6604"/>
    <lineage>
        <taxon>Eukaryota</taxon>
        <taxon>Metazoa</taxon>
        <taxon>Spiralia</taxon>
        <taxon>Lophotrochozoa</taxon>
        <taxon>Mollusca</taxon>
        <taxon>Bivalvia</taxon>
        <taxon>Autobranchia</taxon>
        <taxon>Heteroconchia</taxon>
        <taxon>Euheterodonta</taxon>
        <taxon>Imparidentia</taxon>
        <taxon>Neoheterodontei</taxon>
        <taxon>Myida</taxon>
        <taxon>Myoidea</taxon>
        <taxon>Myidae</taxon>
        <taxon>Mya</taxon>
    </lineage>
</organism>
<dbReference type="InterPro" id="IPR017452">
    <property type="entry name" value="GPCR_Rhodpsn_7TM"/>
</dbReference>
<evidence type="ECO:0000256" key="9">
    <source>
        <dbReference type="SAM" id="MobiDB-lite"/>
    </source>
</evidence>
<reference evidence="12" key="1">
    <citation type="submission" date="2022-11" db="EMBL/GenBank/DDBJ databases">
        <title>Centuries of genome instability and evolution in soft-shell clam transmissible cancer (bioRxiv).</title>
        <authorList>
            <person name="Hart S.F.M."/>
            <person name="Yonemitsu M.A."/>
            <person name="Giersch R.M."/>
            <person name="Beal B.F."/>
            <person name="Arriagada G."/>
            <person name="Davis B.W."/>
            <person name="Ostrander E.A."/>
            <person name="Goff S.P."/>
            <person name="Metzger M.J."/>
        </authorList>
    </citation>
    <scope>NUCLEOTIDE SEQUENCE</scope>
    <source>
        <strain evidence="12">MELC-2E11</strain>
        <tissue evidence="12">Siphon/mantle</tissue>
    </source>
</reference>
<keyword evidence="4 8" id="KW-0297">G-protein coupled receptor</keyword>
<keyword evidence="3 10" id="KW-1133">Transmembrane helix</keyword>
<dbReference type="EMBL" id="CP111025">
    <property type="protein sequence ID" value="WAR26503.1"/>
    <property type="molecule type" value="Genomic_DNA"/>
</dbReference>
<evidence type="ECO:0000259" key="11">
    <source>
        <dbReference type="PROSITE" id="PS50262"/>
    </source>
</evidence>
<dbReference type="SUPFAM" id="SSF81321">
    <property type="entry name" value="Family A G protein-coupled receptor-like"/>
    <property type="match status" value="1"/>
</dbReference>
<feature type="transmembrane region" description="Helical" evidence="10">
    <location>
        <begin position="114"/>
        <end position="138"/>
    </location>
</feature>
<proteinExistence type="inferred from homology"/>
<sequence>MESLGVQPVTQWNHWEFNRSLNGITGSSTGHSMESLIVQPVTQWKHWELDRSLNRITDSSTDLSPELILRGDNNDTDAMEWNTSDDVSMATTTLSPEEIDAALSHYNEVQALRYFPVFAFLVIVMVVGTIGNGLVLFVYCKRFRKTSSNYFIVAMAVFDMLACLIGLPTEIYDLWFSYTFYSEAVCKIFRYTEAVVVYGSAIILVEIAFDRYFKICKPLMLIELYKIKSMCIGAGIAAVLIAIPALILYGISRTETPDGRIQGFDCSIAEAYRKQSFSQIYYLMLGAVFVITVTVLTILYVRIYIEIRKRKKLVIGDQVQRPSKEEIQLNGMNSNDQKTKKLRVVRYCSEYSDEDSDLAARTAFRPTLQTLAEAITKFRVTRTTIVLFAVTVAFIISYLPGIIIMICRSAIQDLESHQTIAEHVLSKLFSKFYFLNNAINPIIYSFLNISFRRRCVILVKKALFCRHFKFKFRRPMYDKAGSQKSSKSTKSNKSTKELNVVL</sequence>
<feature type="transmembrane region" description="Helical" evidence="10">
    <location>
        <begin position="280"/>
        <end position="301"/>
    </location>
</feature>
<evidence type="ECO:0000256" key="7">
    <source>
        <dbReference type="ARBA" id="ARBA00023224"/>
    </source>
</evidence>
<evidence type="ECO:0000256" key="1">
    <source>
        <dbReference type="ARBA" id="ARBA00004141"/>
    </source>
</evidence>